<keyword evidence="1" id="KW-0547">Nucleotide-binding</keyword>
<keyword evidence="5" id="KW-1185">Reference proteome</keyword>
<sequence length="406" mass="42699">MAAEGSSSAQGSTGGRERPSLLVFVDDADSEAALREVLLDKADEGAEVRRGNIQAAAKALRRGATPRALVVDVSGLSQPLSALEELAQVVEPDVRVLAIGDRTDAAFYRQVTRGMGVLEYLHKPLGRDIVARHFMPLLQGGAEPGNAYLRGGRVIVLAGVRGGAGATTVAGNLAWYLAEKGRGHTVLLDCDLQAGGAALLLGARTSSGLRVALEHPDRVDELFVERTAQPVNERLCVLAGEEKVAEAAAAVPGALARLVAMLRRRFNFVVVDLPARSGALTGEMLDLAHQRVLISDATLAGTRELLRFAALPNAPQQAGRPVLVVNRFGQPGTLGRGHLRQALGEEPGQLIPWLPRQVSPAADLGEPAAARRGGFRDAIARLAHETASIGESRSAGGGGLLSRLFR</sequence>
<dbReference type="AlphaFoldDB" id="A0A9X1Y7U5"/>
<dbReference type="RefSeq" id="WP_248667864.1">
    <property type="nucleotide sequence ID" value="NZ_JALPRX010000065.1"/>
</dbReference>
<dbReference type="InterPro" id="IPR027417">
    <property type="entry name" value="P-loop_NTPase"/>
</dbReference>
<evidence type="ECO:0000313" key="4">
    <source>
        <dbReference type="EMBL" id="MCK8785749.1"/>
    </source>
</evidence>
<dbReference type="Gene3D" id="3.40.50.300">
    <property type="entry name" value="P-loop containing nucleotide triphosphate hydrolases"/>
    <property type="match status" value="1"/>
</dbReference>
<dbReference type="GO" id="GO:0005524">
    <property type="term" value="F:ATP binding"/>
    <property type="evidence" value="ECO:0007669"/>
    <property type="project" value="UniProtKB-KW"/>
</dbReference>
<dbReference type="InterPro" id="IPR050625">
    <property type="entry name" value="ParA/MinD_ATPase"/>
</dbReference>
<dbReference type="GO" id="GO:0005829">
    <property type="term" value="C:cytosol"/>
    <property type="evidence" value="ECO:0007669"/>
    <property type="project" value="TreeGrafter"/>
</dbReference>
<evidence type="ECO:0000259" key="3">
    <source>
        <dbReference type="Pfam" id="PF13614"/>
    </source>
</evidence>
<dbReference type="Gene3D" id="3.40.50.2300">
    <property type="match status" value="1"/>
</dbReference>
<dbReference type="Pfam" id="PF13614">
    <property type="entry name" value="AAA_31"/>
    <property type="match status" value="1"/>
</dbReference>
<dbReference type="Proteomes" id="UP001139516">
    <property type="component" value="Unassembled WGS sequence"/>
</dbReference>
<feature type="domain" description="AAA" evidence="3">
    <location>
        <begin position="153"/>
        <end position="295"/>
    </location>
</feature>
<reference evidence="4" key="1">
    <citation type="submission" date="2022-04" db="EMBL/GenBank/DDBJ databases">
        <title>Roseomonas acroporae sp. nov., isolated from coral Acropora digitifera.</title>
        <authorList>
            <person name="Sun H."/>
        </authorList>
    </citation>
    <scope>NUCLEOTIDE SEQUENCE</scope>
    <source>
        <strain evidence="4">NAR14</strain>
    </source>
</reference>
<dbReference type="GO" id="GO:0016887">
    <property type="term" value="F:ATP hydrolysis activity"/>
    <property type="evidence" value="ECO:0007669"/>
    <property type="project" value="TreeGrafter"/>
</dbReference>
<dbReference type="EMBL" id="JALPRX010000065">
    <property type="protein sequence ID" value="MCK8785749.1"/>
    <property type="molecule type" value="Genomic_DNA"/>
</dbReference>
<proteinExistence type="predicted"/>
<protein>
    <submittedName>
        <fullName evidence="4">Pilus assembly protein</fullName>
    </submittedName>
</protein>
<dbReference type="PANTHER" id="PTHR43384">
    <property type="entry name" value="SEPTUM SITE-DETERMINING PROTEIN MIND HOMOLOG, CHLOROPLASTIC-RELATED"/>
    <property type="match status" value="1"/>
</dbReference>
<organism evidence="4 5">
    <name type="scientific">Roseomonas acroporae</name>
    <dbReference type="NCBI Taxonomy" id="2937791"/>
    <lineage>
        <taxon>Bacteria</taxon>
        <taxon>Pseudomonadati</taxon>
        <taxon>Pseudomonadota</taxon>
        <taxon>Alphaproteobacteria</taxon>
        <taxon>Acetobacterales</taxon>
        <taxon>Roseomonadaceae</taxon>
        <taxon>Roseomonas</taxon>
    </lineage>
</organism>
<dbReference type="InterPro" id="IPR025669">
    <property type="entry name" value="AAA_dom"/>
</dbReference>
<name>A0A9X1Y7U5_9PROT</name>
<comment type="caution">
    <text evidence="4">The sequence shown here is derived from an EMBL/GenBank/DDBJ whole genome shotgun (WGS) entry which is preliminary data.</text>
</comment>
<evidence type="ECO:0000256" key="1">
    <source>
        <dbReference type="ARBA" id="ARBA00022741"/>
    </source>
</evidence>
<accession>A0A9X1Y7U5</accession>
<evidence type="ECO:0000313" key="5">
    <source>
        <dbReference type="Proteomes" id="UP001139516"/>
    </source>
</evidence>
<dbReference type="PANTHER" id="PTHR43384:SF6">
    <property type="entry name" value="SEPTUM SITE-DETERMINING PROTEIN MIND HOMOLOG, CHLOROPLASTIC"/>
    <property type="match status" value="1"/>
</dbReference>
<keyword evidence="2" id="KW-0067">ATP-binding</keyword>
<dbReference type="SUPFAM" id="SSF52540">
    <property type="entry name" value="P-loop containing nucleoside triphosphate hydrolases"/>
    <property type="match status" value="1"/>
</dbReference>
<evidence type="ECO:0000256" key="2">
    <source>
        <dbReference type="ARBA" id="ARBA00022840"/>
    </source>
</evidence>
<dbReference type="GO" id="GO:0051782">
    <property type="term" value="P:negative regulation of cell division"/>
    <property type="evidence" value="ECO:0007669"/>
    <property type="project" value="TreeGrafter"/>
</dbReference>
<dbReference type="GO" id="GO:0009898">
    <property type="term" value="C:cytoplasmic side of plasma membrane"/>
    <property type="evidence" value="ECO:0007669"/>
    <property type="project" value="TreeGrafter"/>
</dbReference>
<gene>
    <name evidence="4" type="ORF">M0638_15295</name>
</gene>